<protein>
    <submittedName>
        <fullName evidence="1">Uncharacterized protein</fullName>
    </submittedName>
</protein>
<reference evidence="1" key="2">
    <citation type="submission" date="2021-02" db="EMBL/GenBank/DDBJ databases">
        <authorList>
            <person name="Kimball J.A."/>
            <person name="Haas M.W."/>
            <person name="Macchietto M."/>
            <person name="Kono T."/>
            <person name="Duquette J."/>
            <person name="Shao M."/>
        </authorList>
    </citation>
    <scope>NUCLEOTIDE SEQUENCE</scope>
    <source>
        <tissue evidence="1">Fresh leaf tissue</tissue>
    </source>
</reference>
<dbReference type="Proteomes" id="UP000729402">
    <property type="component" value="Unassembled WGS sequence"/>
</dbReference>
<evidence type="ECO:0000313" key="1">
    <source>
        <dbReference type="EMBL" id="KAG8093366.1"/>
    </source>
</evidence>
<evidence type="ECO:0000313" key="2">
    <source>
        <dbReference type="Proteomes" id="UP000729402"/>
    </source>
</evidence>
<sequence>MAAASRSTPQRDGAVHDGQIDLQTTHVGVAAACGASHIPFTTDFTLNNLDGTVLPFFMTSCSATAE</sequence>
<dbReference type="EMBL" id="JAAALK010000080">
    <property type="protein sequence ID" value="KAG8093366.1"/>
    <property type="molecule type" value="Genomic_DNA"/>
</dbReference>
<name>A0A8J5WR08_ZIZPA</name>
<reference evidence="1" key="1">
    <citation type="journal article" date="2021" name="bioRxiv">
        <title>Whole Genome Assembly and Annotation of Northern Wild Rice, Zizania palustris L., Supports a Whole Genome Duplication in the Zizania Genus.</title>
        <authorList>
            <person name="Haas M."/>
            <person name="Kono T."/>
            <person name="Macchietto M."/>
            <person name="Millas R."/>
            <person name="McGilp L."/>
            <person name="Shao M."/>
            <person name="Duquette J."/>
            <person name="Hirsch C.N."/>
            <person name="Kimball J."/>
        </authorList>
    </citation>
    <scope>NUCLEOTIDE SEQUENCE</scope>
    <source>
        <tissue evidence="1">Fresh leaf tissue</tissue>
    </source>
</reference>
<comment type="caution">
    <text evidence="1">The sequence shown here is derived from an EMBL/GenBank/DDBJ whole genome shotgun (WGS) entry which is preliminary data.</text>
</comment>
<accession>A0A8J5WR08</accession>
<organism evidence="1 2">
    <name type="scientific">Zizania palustris</name>
    <name type="common">Northern wild rice</name>
    <dbReference type="NCBI Taxonomy" id="103762"/>
    <lineage>
        <taxon>Eukaryota</taxon>
        <taxon>Viridiplantae</taxon>
        <taxon>Streptophyta</taxon>
        <taxon>Embryophyta</taxon>
        <taxon>Tracheophyta</taxon>
        <taxon>Spermatophyta</taxon>
        <taxon>Magnoliopsida</taxon>
        <taxon>Liliopsida</taxon>
        <taxon>Poales</taxon>
        <taxon>Poaceae</taxon>
        <taxon>BOP clade</taxon>
        <taxon>Oryzoideae</taxon>
        <taxon>Oryzeae</taxon>
        <taxon>Zizaniinae</taxon>
        <taxon>Zizania</taxon>
    </lineage>
</organism>
<gene>
    <name evidence="1" type="ORF">GUJ93_ZPchr0012g20699</name>
</gene>
<dbReference type="AlphaFoldDB" id="A0A8J5WR08"/>
<dbReference type="PROSITE" id="PS51257">
    <property type="entry name" value="PROKAR_LIPOPROTEIN"/>
    <property type="match status" value="1"/>
</dbReference>
<keyword evidence="2" id="KW-1185">Reference proteome</keyword>
<proteinExistence type="predicted"/>